<dbReference type="InterPro" id="IPR012337">
    <property type="entry name" value="RNaseH-like_sf"/>
</dbReference>
<sequence length="112" mass="12546">SSQRWEPVCHQSERPLQNARTVFTDAGKRTRKAAVVWASGEAGTWNSHILTAAANDSLQTLELAAVCWAMSIWIHEPLNVVTDSLYVAGVVRRIEDAVLRRSSNERLTQLFQ</sequence>
<comment type="caution">
    <text evidence="8">The sequence shown here is derived from an EMBL/GenBank/DDBJ whole genome shotgun (WGS) entry which is preliminary data.</text>
</comment>
<evidence type="ECO:0000256" key="6">
    <source>
        <dbReference type="ARBA" id="ARBA00022918"/>
    </source>
</evidence>
<organism evidence="8 9">
    <name type="scientific">Campylorhamphus procurvoides</name>
    <dbReference type="NCBI Taxonomy" id="190295"/>
    <lineage>
        <taxon>Eukaryota</taxon>
        <taxon>Metazoa</taxon>
        <taxon>Chordata</taxon>
        <taxon>Craniata</taxon>
        <taxon>Vertebrata</taxon>
        <taxon>Euteleostomi</taxon>
        <taxon>Archelosauria</taxon>
        <taxon>Archosauria</taxon>
        <taxon>Dinosauria</taxon>
        <taxon>Saurischia</taxon>
        <taxon>Theropoda</taxon>
        <taxon>Coelurosauria</taxon>
        <taxon>Aves</taxon>
        <taxon>Neognathae</taxon>
        <taxon>Neoaves</taxon>
        <taxon>Telluraves</taxon>
        <taxon>Australaves</taxon>
        <taxon>Passeriformes</taxon>
        <taxon>Dendrocolaptidae</taxon>
        <taxon>Campylorhamphus</taxon>
    </lineage>
</organism>
<dbReference type="GO" id="GO:0003964">
    <property type="term" value="F:RNA-directed DNA polymerase activity"/>
    <property type="evidence" value="ECO:0007669"/>
    <property type="project" value="UniProtKB-KW"/>
</dbReference>
<dbReference type="GO" id="GO:0004523">
    <property type="term" value="F:RNA-DNA hybrid ribonuclease activity"/>
    <property type="evidence" value="ECO:0007669"/>
    <property type="project" value="InterPro"/>
</dbReference>
<keyword evidence="3" id="KW-0540">Nuclease</keyword>
<dbReference type="GO" id="GO:0035613">
    <property type="term" value="F:RNA stem-loop binding"/>
    <property type="evidence" value="ECO:0007669"/>
    <property type="project" value="TreeGrafter"/>
</dbReference>
<dbReference type="AlphaFoldDB" id="A0A851MGY9"/>
<keyword evidence="1" id="KW-0808">Transferase</keyword>
<dbReference type="SUPFAM" id="SSF53098">
    <property type="entry name" value="Ribonuclease H-like"/>
    <property type="match status" value="1"/>
</dbReference>
<evidence type="ECO:0000256" key="3">
    <source>
        <dbReference type="ARBA" id="ARBA00022722"/>
    </source>
</evidence>
<accession>A0A851MGY9</accession>
<dbReference type="Pfam" id="PF00075">
    <property type="entry name" value="RNase_H"/>
    <property type="match status" value="1"/>
</dbReference>
<reference evidence="8" key="1">
    <citation type="submission" date="2019-09" db="EMBL/GenBank/DDBJ databases">
        <title>Bird 10,000 Genomes (B10K) Project - Family phase.</title>
        <authorList>
            <person name="Zhang G."/>
        </authorList>
    </citation>
    <scope>NUCLEOTIDE SEQUENCE</scope>
    <source>
        <strain evidence="8">B10K-DU-001-09</strain>
        <tissue evidence="8">Muscle</tissue>
    </source>
</reference>
<evidence type="ECO:0000256" key="4">
    <source>
        <dbReference type="ARBA" id="ARBA00022759"/>
    </source>
</evidence>
<dbReference type="PROSITE" id="PS50879">
    <property type="entry name" value="RNASE_H_1"/>
    <property type="match status" value="1"/>
</dbReference>
<name>A0A851MGY9_9DEND</name>
<feature type="non-terminal residue" evidence="8">
    <location>
        <position position="112"/>
    </location>
</feature>
<keyword evidence="5" id="KW-0378">Hydrolase</keyword>
<dbReference type="InterPro" id="IPR036397">
    <property type="entry name" value="RNaseH_sf"/>
</dbReference>
<keyword evidence="9" id="KW-1185">Reference proteome</keyword>
<gene>
    <name evidence="8" type="primary">Ervk11_0</name>
    <name evidence="8" type="ORF">CAMPRO_R15745</name>
</gene>
<evidence type="ECO:0000256" key="1">
    <source>
        <dbReference type="ARBA" id="ARBA00022679"/>
    </source>
</evidence>
<dbReference type="PANTHER" id="PTHR41694">
    <property type="entry name" value="ENDOGENOUS RETROVIRUS GROUP K MEMBER POL PROTEIN"/>
    <property type="match status" value="1"/>
</dbReference>
<evidence type="ECO:0000259" key="7">
    <source>
        <dbReference type="PROSITE" id="PS50879"/>
    </source>
</evidence>
<proteinExistence type="predicted"/>
<keyword evidence="6" id="KW-0695">RNA-directed DNA polymerase</keyword>
<feature type="domain" description="RNase H type-1" evidence="7">
    <location>
        <begin position="16"/>
        <end position="112"/>
    </location>
</feature>
<feature type="non-terminal residue" evidence="8">
    <location>
        <position position="1"/>
    </location>
</feature>
<keyword evidence="2" id="KW-0548">Nucleotidyltransferase</keyword>
<evidence type="ECO:0000313" key="9">
    <source>
        <dbReference type="Proteomes" id="UP000614027"/>
    </source>
</evidence>
<keyword evidence="4" id="KW-0255">Endonuclease</keyword>
<evidence type="ECO:0000313" key="8">
    <source>
        <dbReference type="EMBL" id="NXC29428.1"/>
    </source>
</evidence>
<evidence type="ECO:0000256" key="2">
    <source>
        <dbReference type="ARBA" id="ARBA00022695"/>
    </source>
</evidence>
<dbReference type="InterPro" id="IPR002156">
    <property type="entry name" value="RNaseH_domain"/>
</dbReference>
<dbReference type="EMBL" id="WBMV01003907">
    <property type="protein sequence ID" value="NXC29428.1"/>
    <property type="molecule type" value="Genomic_DNA"/>
</dbReference>
<dbReference type="Proteomes" id="UP000614027">
    <property type="component" value="Unassembled WGS sequence"/>
</dbReference>
<protein>
    <submittedName>
        <fullName evidence="8">POK11 protein</fullName>
    </submittedName>
</protein>
<dbReference type="OrthoDB" id="9395371at2759"/>
<evidence type="ECO:0000256" key="5">
    <source>
        <dbReference type="ARBA" id="ARBA00022801"/>
    </source>
</evidence>
<dbReference type="PANTHER" id="PTHR41694:SF3">
    <property type="entry name" value="RNA-DIRECTED DNA POLYMERASE-RELATED"/>
    <property type="match status" value="1"/>
</dbReference>
<dbReference type="Gene3D" id="3.30.420.10">
    <property type="entry name" value="Ribonuclease H-like superfamily/Ribonuclease H"/>
    <property type="match status" value="1"/>
</dbReference>